<feature type="transmembrane region" description="Helical" evidence="10">
    <location>
        <begin position="563"/>
        <end position="582"/>
    </location>
</feature>
<dbReference type="AlphaFoldDB" id="A0A0L0GET9"/>
<evidence type="ECO:0000256" key="10">
    <source>
        <dbReference type="RuleBase" id="RU363110"/>
    </source>
</evidence>
<keyword evidence="13" id="KW-1185">Reference proteome</keyword>
<evidence type="ECO:0000256" key="3">
    <source>
        <dbReference type="ARBA" id="ARBA00008715"/>
    </source>
</evidence>
<evidence type="ECO:0000256" key="1">
    <source>
        <dbReference type="ARBA" id="ARBA00004477"/>
    </source>
</evidence>
<name>A0A0L0GET9_9EUKA</name>
<protein>
    <recommendedName>
        <fullName evidence="10">Alpha-1,3-glucosyltransferase</fullName>
        <ecNumber evidence="10">2.4.1.-</ecNumber>
    </recommendedName>
</protein>
<feature type="transmembrane region" description="Helical" evidence="10">
    <location>
        <begin position="333"/>
        <end position="353"/>
    </location>
</feature>
<evidence type="ECO:0000256" key="7">
    <source>
        <dbReference type="ARBA" id="ARBA00022824"/>
    </source>
</evidence>
<keyword evidence="11" id="KW-0732">Signal</keyword>
<feature type="signal peptide" evidence="11">
    <location>
        <begin position="1"/>
        <end position="21"/>
    </location>
</feature>
<keyword evidence="8 10" id="KW-1133">Transmembrane helix</keyword>
<feature type="chain" id="PRO_5005539305" description="Alpha-1,3-glucosyltransferase" evidence="11">
    <location>
        <begin position="22"/>
        <end position="630"/>
    </location>
</feature>
<evidence type="ECO:0000256" key="5">
    <source>
        <dbReference type="ARBA" id="ARBA00022679"/>
    </source>
</evidence>
<evidence type="ECO:0000313" key="12">
    <source>
        <dbReference type="EMBL" id="KNC87540.1"/>
    </source>
</evidence>
<dbReference type="PANTHER" id="PTHR12413">
    <property type="entry name" value="DOLICHYL GLYCOSYLTRANSFERASE"/>
    <property type="match status" value="1"/>
</dbReference>
<keyword evidence="5 10" id="KW-0808">Transferase</keyword>
<comment type="caution">
    <text evidence="10">Lacks conserved residue(s) required for the propagation of feature annotation.</text>
</comment>
<dbReference type="STRING" id="667725.A0A0L0GET9"/>
<feature type="transmembrane region" description="Helical" evidence="10">
    <location>
        <begin position="497"/>
        <end position="518"/>
    </location>
</feature>
<gene>
    <name evidence="12" type="ORF">SARC_00364</name>
</gene>
<dbReference type="Pfam" id="PF03155">
    <property type="entry name" value="Alg6_Alg8"/>
    <property type="match status" value="2"/>
</dbReference>
<evidence type="ECO:0000256" key="9">
    <source>
        <dbReference type="ARBA" id="ARBA00023136"/>
    </source>
</evidence>
<comment type="subcellular location">
    <subcellularLocation>
        <location evidence="1 10">Endoplasmic reticulum membrane</location>
        <topology evidence="1 10">Multi-pass membrane protein</topology>
    </subcellularLocation>
</comment>
<comment type="similarity">
    <text evidence="3 10">Belongs to the ALG6/ALG8 glucosyltransferase family.</text>
</comment>
<dbReference type="eggNOG" id="KOG2576">
    <property type="taxonomic scope" value="Eukaryota"/>
</dbReference>
<keyword evidence="4 10" id="KW-0328">Glycosyltransferase</keyword>
<keyword evidence="6 10" id="KW-0812">Transmembrane</keyword>
<keyword evidence="7 10" id="KW-0256">Endoplasmic reticulum</keyword>
<dbReference type="GeneID" id="25900868"/>
<dbReference type="EMBL" id="KQ241606">
    <property type="protein sequence ID" value="KNC87540.1"/>
    <property type="molecule type" value="Genomic_DNA"/>
</dbReference>
<dbReference type="PANTHER" id="PTHR12413:SF2">
    <property type="entry name" value="DOLICHYL PYROPHOSPHATE GLC1MAN9GLCNAC2 ALPHA-1,3-GLUCOSYLTRANSFERASE-RELATED"/>
    <property type="match status" value="1"/>
</dbReference>
<reference evidence="12 13" key="1">
    <citation type="submission" date="2011-02" db="EMBL/GenBank/DDBJ databases">
        <title>The Genome Sequence of Sphaeroforma arctica JP610.</title>
        <authorList>
            <consortium name="The Broad Institute Genome Sequencing Platform"/>
            <person name="Russ C."/>
            <person name="Cuomo C."/>
            <person name="Young S.K."/>
            <person name="Zeng Q."/>
            <person name="Gargeya S."/>
            <person name="Alvarado L."/>
            <person name="Berlin A."/>
            <person name="Chapman S.B."/>
            <person name="Chen Z."/>
            <person name="Freedman E."/>
            <person name="Gellesch M."/>
            <person name="Goldberg J."/>
            <person name="Griggs A."/>
            <person name="Gujja S."/>
            <person name="Heilman E."/>
            <person name="Heiman D."/>
            <person name="Howarth C."/>
            <person name="Mehta T."/>
            <person name="Neiman D."/>
            <person name="Pearson M."/>
            <person name="Roberts A."/>
            <person name="Saif S."/>
            <person name="Shea T."/>
            <person name="Shenoy N."/>
            <person name="Sisk P."/>
            <person name="Stolte C."/>
            <person name="Sykes S."/>
            <person name="White J."/>
            <person name="Yandava C."/>
            <person name="Burger G."/>
            <person name="Gray M.W."/>
            <person name="Holland P.W.H."/>
            <person name="King N."/>
            <person name="Lang F.B.F."/>
            <person name="Roger A.J."/>
            <person name="Ruiz-Trillo I."/>
            <person name="Haas B."/>
            <person name="Nusbaum C."/>
            <person name="Birren B."/>
        </authorList>
    </citation>
    <scope>NUCLEOTIDE SEQUENCE [LARGE SCALE GENOMIC DNA]</scope>
    <source>
        <strain evidence="12 13">JP610</strain>
    </source>
</reference>
<accession>A0A0L0GET9</accession>
<evidence type="ECO:0000313" key="13">
    <source>
        <dbReference type="Proteomes" id="UP000054560"/>
    </source>
</evidence>
<evidence type="ECO:0000256" key="11">
    <source>
        <dbReference type="SAM" id="SignalP"/>
    </source>
</evidence>
<feature type="transmembrane region" description="Helical" evidence="10">
    <location>
        <begin position="589"/>
        <end position="608"/>
    </location>
</feature>
<dbReference type="GO" id="GO:0042283">
    <property type="term" value="F:dolichyl pyrophosphate Glc1Man9GlcNAc2 alpha-1,3-glucosyltransferase activity"/>
    <property type="evidence" value="ECO:0007669"/>
    <property type="project" value="TreeGrafter"/>
</dbReference>
<dbReference type="GO" id="GO:0005789">
    <property type="term" value="C:endoplasmic reticulum membrane"/>
    <property type="evidence" value="ECO:0007669"/>
    <property type="project" value="UniProtKB-SubCell"/>
</dbReference>
<dbReference type="InterPro" id="IPR004856">
    <property type="entry name" value="Glyco_trans_ALG6/ALG8"/>
</dbReference>
<evidence type="ECO:0000256" key="4">
    <source>
        <dbReference type="ARBA" id="ARBA00022676"/>
    </source>
</evidence>
<comment type="pathway">
    <text evidence="2 10">Protein modification; protein glycosylation.</text>
</comment>
<dbReference type="Proteomes" id="UP000054560">
    <property type="component" value="Unassembled WGS sequence"/>
</dbReference>
<feature type="transmembrane region" description="Helical" evidence="10">
    <location>
        <begin position="210"/>
        <end position="234"/>
    </location>
</feature>
<dbReference type="RefSeq" id="XP_014161442.1">
    <property type="nucleotide sequence ID" value="XM_014305967.1"/>
</dbReference>
<dbReference type="UniPathway" id="UPA00378"/>
<feature type="transmembrane region" description="Helical" evidence="10">
    <location>
        <begin position="457"/>
        <end position="477"/>
    </location>
</feature>
<evidence type="ECO:0000256" key="8">
    <source>
        <dbReference type="ARBA" id="ARBA00022989"/>
    </source>
</evidence>
<dbReference type="OrthoDB" id="1689333at2759"/>
<dbReference type="EC" id="2.4.1.-" evidence="10"/>
<feature type="transmembrane region" description="Helical" evidence="10">
    <location>
        <begin position="181"/>
        <end position="198"/>
    </location>
</feature>
<proteinExistence type="inferred from homology"/>
<evidence type="ECO:0000256" key="2">
    <source>
        <dbReference type="ARBA" id="ARBA00004922"/>
    </source>
</evidence>
<organism evidence="12 13">
    <name type="scientific">Sphaeroforma arctica JP610</name>
    <dbReference type="NCBI Taxonomy" id="667725"/>
    <lineage>
        <taxon>Eukaryota</taxon>
        <taxon>Ichthyosporea</taxon>
        <taxon>Ichthyophonida</taxon>
        <taxon>Sphaeroforma</taxon>
    </lineage>
</organism>
<keyword evidence="9 10" id="KW-0472">Membrane</keyword>
<sequence length="630" mass="69850">MWRIFLFSSAIKLLLLDTYRSTDFEVHRNWLAITHSLPLSRWYYEDTSIWTLDYPPAFAWFEYILSCLAVYWDPAMLQIANLNYASRNTVLFQRFSVIATDLVLYYAVTQYVSTQFITHRQRHTCVCLVVLNCGLLLLDHIHFQYNSVLLGLLVLSITRIQQGRVLEGAFLYTLLLNMKHLYLGLAPAFGIYLLRSYCFTQKGSFAYRRFLRLGLLVVFTTALSFGPIILSMVASATLPISMETSDSNVYTVPAMNTAFKQIMSRLFPFHRGLLHAYWAPNVWALYAFLDKVLVACRKLIGPHSKHTSSSRSMTSGVVGEAEFVLLPHVTPSVTVALILAALVPCLCGLWLACVPDPNCECEAEGVSASTSGQNIGGEPLTPSPVVGHVSTTGLRQRVGSNPGTATTPTGTESAIKAETTENYDKIHNTGRKSGGSDDDAGSGQLGRIEHAKVNGDLFLRAVALCGLTVFLLGWHVHEKAVLTGLLPVILLSTTNANLQRVLMVLSLSGTYALFPLLYMPQEVPVKASLLLLYTGYAYMAFSTSCKANAISSHTTYLSHLEDAYMLGFLGLWVYTTLLHTALFGDAMEFVPLLMTSVYSALGVLYAYVCIYVDTLATCMRENRKALIKRE</sequence>
<evidence type="ECO:0000256" key="6">
    <source>
        <dbReference type="ARBA" id="ARBA00022692"/>
    </source>
</evidence>
<dbReference type="GO" id="GO:0006487">
    <property type="term" value="P:protein N-linked glycosylation"/>
    <property type="evidence" value="ECO:0007669"/>
    <property type="project" value="TreeGrafter"/>
</dbReference>